<dbReference type="Proteomes" id="UP000007879">
    <property type="component" value="Unassembled WGS sequence"/>
</dbReference>
<dbReference type="GeneID" id="109590633"/>
<accession>A0AAN0JYN3</accession>
<dbReference type="RefSeq" id="XP_019862091.1">
    <property type="nucleotide sequence ID" value="XM_020006532.1"/>
</dbReference>
<dbReference type="EnsemblMetazoa" id="XM_020006532.1">
    <property type="protein sequence ID" value="XP_019862091.1"/>
    <property type="gene ID" value="LOC109590633"/>
</dbReference>
<sequence>MCPSLLNSPLSPSLSSPGNGSYTFSTSSLPPGYYTFRLEAHDQYGYTYSIVSVFTVQPIDRICCPVILWGNANVSNSTSASSTSTQSSSNGVRTVRFSTDISTGNCSLTEGFSYTMSWSSQTVQSGSVPLHHTSMNFSMPFTGRGNHTISFSYCNNPTTRSNVCCDKLSLTLSLS</sequence>
<organism evidence="1 2">
    <name type="scientific">Amphimedon queenslandica</name>
    <name type="common">Sponge</name>
    <dbReference type="NCBI Taxonomy" id="400682"/>
    <lineage>
        <taxon>Eukaryota</taxon>
        <taxon>Metazoa</taxon>
        <taxon>Porifera</taxon>
        <taxon>Demospongiae</taxon>
        <taxon>Heteroscleromorpha</taxon>
        <taxon>Haplosclerida</taxon>
        <taxon>Niphatidae</taxon>
        <taxon>Amphimedon</taxon>
    </lineage>
</organism>
<reference evidence="2" key="1">
    <citation type="journal article" date="2010" name="Nature">
        <title>The Amphimedon queenslandica genome and the evolution of animal complexity.</title>
        <authorList>
            <person name="Srivastava M."/>
            <person name="Simakov O."/>
            <person name="Chapman J."/>
            <person name="Fahey B."/>
            <person name="Gauthier M.E."/>
            <person name="Mitros T."/>
            <person name="Richards G.S."/>
            <person name="Conaco C."/>
            <person name="Dacre M."/>
            <person name="Hellsten U."/>
            <person name="Larroux C."/>
            <person name="Putnam N.H."/>
            <person name="Stanke M."/>
            <person name="Adamska M."/>
            <person name="Darling A."/>
            <person name="Degnan S.M."/>
            <person name="Oakley T.H."/>
            <person name="Plachetzki D.C."/>
            <person name="Zhai Y."/>
            <person name="Adamski M."/>
            <person name="Calcino A."/>
            <person name="Cummins S.F."/>
            <person name="Goodstein D.M."/>
            <person name="Harris C."/>
            <person name="Jackson D.J."/>
            <person name="Leys S.P."/>
            <person name="Shu S."/>
            <person name="Woodcroft B.J."/>
            <person name="Vervoort M."/>
            <person name="Kosik K.S."/>
            <person name="Manning G."/>
            <person name="Degnan B.M."/>
            <person name="Rokhsar D.S."/>
        </authorList>
    </citation>
    <scope>NUCLEOTIDE SEQUENCE [LARGE SCALE GENOMIC DNA]</scope>
</reference>
<protein>
    <submittedName>
        <fullName evidence="1">Uncharacterized protein</fullName>
    </submittedName>
</protein>
<name>A0AAN0JYN3_AMPQE</name>
<dbReference type="KEGG" id="aqu:109590633"/>
<evidence type="ECO:0000313" key="2">
    <source>
        <dbReference type="Proteomes" id="UP000007879"/>
    </source>
</evidence>
<keyword evidence="2" id="KW-1185">Reference proteome</keyword>
<reference evidence="1" key="2">
    <citation type="submission" date="2024-06" db="UniProtKB">
        <authorList>
            <consortium name="EnsemblMetazoa"/>
        </authorList>
    </citation>
    <scope>IDENTIFICATION</scope>
</reference>
<proteinExistence type="predicted"/>
<evidence type="ECO:0000313" key="1">
    <source>
        <dbReference type="EnsemblMetazoa" id="XP_019862091.1"/>
    </source>
</evidence>
<dbReference type="AlphaFoldDB" id="A0AAN0JYN3"/>